<name>A0A975LCY3_9ACTN</name>
<dbReference type="KEGG" id="nec:KGD82_12765"/>
<evidence type="ECO:0008006" key="4">
    <source>
        <dbReference type="Google" id="ProtNLM"/>
    </source>
</evidence>
<evidence type="ECO:0000256" key="1">
    <source>
        <dbReference type="SAM" id="Phobius"/>
    </source>
</evidence>
<reference evidence="2" key="1">
    <citation type="submission" date="2021-05" db="EMBL/GenBank/DDBJ databases">
        <authorList>
            <person name="Kaiqin L."/>
            <person name="Jian G."/>
        </authorList>
    </citation>
    <scope>NUCLEOTIDE SEQUENCE</scope>
    <source>
        <strain evidence="2">HDS5</strain>
    </source>
</reference>
<keyword evidence="1" id="KW-0812">Transmembrane</keyword>
<keyword evidence="1" id="KW-1133">Transmembrane helix</keyword>
<keyword evidence="3" id="KW-1185">Reference proteome</keyword>
<keyword evidence="1" id="KW-0472">Membrane</keyword>
<feature type="transmembrane region" description="Helical" evidence="1">
    <location>
        <begin position="102"/>
        <end position="122"/>
    </location>
</feature>
<dbReference type="RefSeq" id="WP_431869846.1">
    <property type="nucleotide sequence ID" value="NZ_CBDRIY010000013.1"/>
</dbReference>
<evidence type="ECO:0000313" key="3">
    <source>
        <dbReference type="Proteomes" id="UP000682416"/>
    </source>
</evidence>
<gene>
    <name evidence="2" type="ORF">KGD82_12765</name>
</gene>
<protein>
    <recommendedName>
        <fullName evidence="4">Transmembrane protein</fullName>
    </recommendedName>
</protein>
<feature type="transmembrane region" description="Helical" evidence="1">
    <location>
        <begin position="34"/>
        <end position="57"/>
    </location>
</feature>
<dbReference type="AlphaFoldDB" id="A0A975LCY3"/>
<dbReference type="EMBL" id="CP074402">
    <property type="protein sequence ID" value="QVJ02953.1"/>
    <property type="molecule type" value="Genomic_DNA"/>
</dbReference>
<evidence type="ECO:0000313" key="2">
    <source>
        <dbReference type="EMBL" id="QVJ02953.1"/>
    </source>
</evidence>
<sequence>MNGQEMAMDADPTPPLDQAAEARRRLAAHTAPPASFWALQAVGCTLVAGLPIWMSLLSLESRHLQWILVVVAVAAAGLSWARRRRTGVTLPRWASAYPSARRPRVVVLIVTVLGLIAIHTLVGRGQEGLALAVLGPVALTSLCGYLWVQTAMRRDIEDGRVRA</sequence>
<dbReference type="Proteomes" id="UP000682416">
    <property type="component" value="Chromosome"/>
</dbReference>
<organism evidence="2 3">
    <name type="scientific">Nocardiopsis eucommiae</name>
    <dbReference type="NCBI Taxonomy" id="2831970"/>
    <lineage>
        <taxon>Bacteria</taxon>
        <taxon>Bacillati</taxon>
        <taxon>Actinomycetota</taxon>
        <taxon>Actinomycetes</taxon>
        <taxon>Streptosporangiales</taxon>
        <taxon>Nocardiopsidaceae</taxon>
        <taxon>Nocardiopsis</taxon>
    </lineage>
</organism>
<accession>A0A975LCY3</accession>
<feature type="transmembrane region" description="Helical" evidence="1">
    <location>
        <begin position="63"/>
        <end position="81"/>
    </location>
</feature>
<feature type="transmembrane region" description="Helical" evidence="1">
    <location>
        <begin position="128"/>
        <end position="148"/>
    </location>
</feature>
<proteinExistence type="predicted"/>